<keyword evidence="1" id="KW-1133">Transmembrane helix</keyword>
<keyword evidence="3" id="KW-1185">Reference proteome</keyword>
<sequence length="65" mass="6880">MKKTFIYILIAIAAGLMIFNATKIDLDGLMEGDSGTALITLVAAACVVVLLVILLVSMKIAKKVK</sequence>
<dbReference type="RefSeq" id="WP_380217682.1">
    <property type="nucleotide sequence ID" value="NZ_JBHTBN010000004.1"/>
</dbReference>
<evidence type="ECO:0000313" key="3">
    <source>
        <dbReference type="Proteomes" id="UP001596415"/>
    </source>
</evidence>
<keyword evidence="1" id="KW-0472">Membrane</keyword>
<feature type="transmembrane region" description="Helical" evidence="1">
    <location>
        <begin position="37"/>
        <end position="56"/>
    </location>
</feature>
<dbReference type="Proteomes" id="UP001596415">
    <property type="component" value="Unassembled WGS sequence"/>
</dbReference>
<evidence type="ECO:0000256" key="1">
    <source>
        <dbReference type="SAM" id="Phobius"/>
    </source>
</evidence>
<reference evidence="3" key="1">
    <citation type="journal article" date="2019" name="Int. J. Syst. Evol. Microbiol.">
        <title>The Global Catalogue of Microorganisms (GCM) 10K type strain sequencing project: providing services to taxonomists for standard genome sequencing and annotation.</title>
        <authorList>
            <consortium name="The Broad Institute Genomics Platform"/>
            <consortium name="The Broad Institute Genome Sequencing Center for Infectious Disease"/>
            <person name="Wu L."/>
            <person name="Ma J."/>
        </authorList>
    </citation>
    <scope>NUCLEOTIDE SEQUENCE [LARGE SCALE GENOMIC DNA]</scope>
    <source>
        <strain evidence="3">CGMCC 1.16306</strain>
    </source>
</reference>
<gene>
    <name evidence="2" type="ORF">ACFQO1_08985</name>
</gene>
<accession>A0ABW2MVR0</accession>
<dbReference type="EMBL" id="JBHTBN010000004">
    <property type="protein sequence ID" value="MFC7357820.1"/>
    <property type="molecule type" value="Genomic_DNA"/>
</dbReference>
<organism evidence="2 3">
    <name type="scientific">Jejudonia soesokkakensis</name>
    <dbReference type="NCBI Taxonomy" id="1323432"/>
    <lineage>
        <taxon>Bacteria</taxon>
        <taxon>Pseudomonadati</taxon>
        <taxon>Bacteroidota</taxon>
        <taxon>Flavobacteriia</taxon>
        <taxon>Flavobacteriales</taxon>
        <taxon>Flavobacteriaceae</taxon>
        <taxon>Jejudonia</taxon>
    </lineage>
</organism>
<protein>
    <submittedName>
        <fullName evidence="2">Uncharacterized protein</fullName>
    </submittedName>
</protein>
<evidence type="ECO:0000313" key="2">
    <source>
        <dbReference type="EMBL" id="MFC7357820.1"/>
    </source>
</evidence>
<comment type="caution">
    <text evidence="2">The sequence shown here is derived from an EMBL/GenBank/DDBJ whole genome shotgun (WGS) entry which is preliminary data.</text>
</comment>
<name>A0ABW2MVR0_9FLAO</name>
<keyword evidence="1" id="KW-0812">Transmembrane</keyword>
<proteinExistence type="predicted"/>